<dbReference type="Proteomes" id="UP000235786">
    <property type="component" value="Unassembled WGS sequence"/>
</dbReference>
<sequence>MPRPPGWQCKDAKQRARNWDKTPTRTPCHLLSPPSRRTLRDFYVFTLSSTAQLHPGESAIPYIRRRSQPRGSSIGVPQRAAAPPTRLRNSATSARLCPKRPRAVRKSAYVCRHPTGSPARID</sequence>
<evidence type="ECO:0000313" key="3">
    <source>
        <dbReference type="Proteomes" id="UP000235786"/>
    </source>
</evidence>
<evidence type="ECO:0000313" key="2">
    <source>
        <dbReference type="EMBL" id="PMD36325.1"/>
    </source>
</evidence>
<feature type="region of interest" description="Disordered" evidence="1">
    <location>
        <begin position="66"/>
        <end position="100"/>
    </location>
</feature>
<organism evidence="2 3">
    <name type="scientific">Hyaloscypha variabilis (strain UAMH 11265 / GT02V1 / F)</name>
    <name type="common">Meliniomyces variabilis</name>
    <dbReference type="NCBI Taxonomy" id="1149755"/>
    <lineage>
        <taxon>Eukaryota</taxon>
        <taxon>Fungi</taxon>
        <taxon>Dikarya</taxon>
        <taxon>Ascomycota</taxon>
        <taxon>Pezizomycotina</taxon>
        <taxon>Leotiomycetes</taxon>
        <taxon>Helotiales</taxon>
        <taxon>Hyaloscyphaceae</taxon>
        <taxon>Hyaloscypha</taxon>
        <taxon>Hyaloscypha variabilis</taxon>
    </lineage>
</organism>
<protein>
    <submittedName>
        <fullName evidence="2">Uncharacterized protein</fullName>
    </submittedName>
</protein>
<gene>
    <name evidence="2" type="ORF">L207DRAFT_105893</name>
</gene>
<evidence type="ECO:0000256" key="1">
    <source>
        <dbReference type="SAM" id="MobiDB-lite"/>
    </source>
</evidence>
<accession>A0A2J6RCT4</accession>
<name>A0A2J6RCT4_HYAVF</name>
<dbReference type="EMBL" id="KZ613951">
    <property type="protein sequence ID" value="PMD36325.1"/>
    <property type="molecule type" value="Genomic_DNA"/>
</dbReference>
<reference evidence="2 3" key="1">
    <citation type="submission" date="2016-04" db="EMBL/GenBank/DDBJ databases">
        <title>A degradative enzymes factory behind the ericoid mycorrhizal symbiosis.</title>
        <authorList>
            <consortium name="DOE Joint Genome Institute"/>
            <person name="Martino E."/>
            <person name="Morin E."/>
            <person name="Grelet G."/>
            <person name="Kuo A."/>
            <person name="Kohler A."/>
            <person name="Daghino S."/>
            <person name="Barry K."/>
            <person name="Choi C."/>
            <person name="Cichocki N."/>
            <person name="Clum A."/>
            <person name="Copeland A."/>
            <person name="Hainaut M."/>
            <person name="Haridas S."/>
            <person name="Labutti K."/>
            <person name="Lindquist E."/>
            <person name="Lipzen A."/>
            <person name="Khouja H.-R."/>
            <person name="Murat C."/>
            <person name="Ohm R."/>
            <person name="Olson A."/>
            <person name="Spatafora J."/>
            <person name="Veneault-Fourrey C."/>
            <person name="Henrissat B."/>
            <person name="Grigoriev I."/>
            <person name="Martin F."/>
            <person name="Perotto S."/>
        </authorList>
    </citation>
    <scope>NUCLEOTIDE SEQUENCE [LARGE SCALE GENOMIC DNA]</scope>
    <source>
        <strain evidence="2 3">F</strain>
    </source>
</reference>
<feature type="region of interest" description="Disordered" evidence="1">
    <location>
        <begin position="1"/>
        <end position="32"/>
    </location>
</feature>
<dbReference type="AlphaFoldDB" id="A0A2J6RCT4"/>
<keyword evidence="3" id="KW-1185">Reference proteome</keyword>
<proteinExistence type="predicted"/>
<feature type="compositionally biased region" description="Basic and acidic residues" evidence="1">
    <location>
        <begin position="10"/>
        <end position="23"/>
    </location>
</feature>